<dbReference type="EMBL" id="LGRX02005104">
    <property type="protein sequence ID" value="KAK3279157.1"/>
    <property type="molecule type" value="Genomic_DNA"/>
</dbReference>
<dbReference type="GO" id="GO:0003677">
    <property type="term" value="F:DNA binding"/>
    <property type="evidence" value="ECO:0007669"/>
    <property type="project" value="UniProtKB-KW"/>
</dbReference>
<proteinExistence type="predicted"/>
<dbReference type="InterPro" id="IPR010998">
    <property type="entry name" value="Integrase_recombinase_N"/>
</dbReference>
<accession>A0AAE0GJB4</accession>
<gene>
    <name evidence="3" type="ORF">CYMTET_12948</name>
</gene>
<keyword evidence="1" id="KW-0238">DNA-binding</keyword>
<keyword evidence="4" id="KW-1185">Reference proteome</keyword>
<reference evidence="3 4" key="1">
    <citation type="journal article" date="2015" name="Genome Biol. Evol.">
        <title>Comparative Genomics of a Bacterivorous Green Alga Reveals Evolutionary Causalities and Consequences of Phago-Mixotrophic Mode of Nutrition.</title>
        <authorList>
            <person name="Burns J.A."/>
            <person name="Paasch A."/>
            <person name="Narechania A."/>
            <person name="Kim E."/>
        </authorList>
    </citation>
    <scope>NUCLEOTIDE SEQUENCE [LARGE SCALE GENOMIC DNA]</scope>
    <source>
        <strain evidence="3 4">PLY_AMNH</strain>
    </source>
</reference>
<dbReference type="Pfam" id="PF02899">
    <property type="entry name" value="Phage_int_SAM_1"/>
    <property type="match status" value="1"/>
</dbReference>
<comment type="caution">
    <text evidence="3">The sequence shown here is derived from an EMBL/GenBank/DDBJ whole genome shotgun (WGS) entry which is preliminary data.</text>
</comment>
<dbReference type="Proteomes" id="UP001190700">
    <property type="component" value="Unassembled WGS sequence"/>
</dbReference>
<dbReference type="SUPFAM" id="SSF47823">
    <property type="entry name" value="lambda integrase-like, N-terminal domain"/>
    <property type="match status" value="1"/>
</dbReference>
<dbReference type="InterPro" id="IPR004107">
    <property type="entry name" value="Integrase_SAM-like_N"/>
</dbReference>
<dbReference type="GO" id="GO:0015074">
    <property type="term" value="P:DNA integration"/>
    <property type="evidence" value="ECO:0007669"/>
    <property type="project" value="InterPro"/>
</dbReference>
<dbReference type="AlphaFoldDB" id="A0AAE0GJB4"/>
<protein>
    <recommendedName>
        <fullName evidence="2">Integrase SAM-like N-terminal domain-containing protein</fullName>
    </recommendedName>
</protein>
<name>A0AAE0GJB4_9CHLO</name>
<sequence length="175" mass="18924">MQGAALESKTVGNYCPKAQAFIDFCMAEGRQWLPATEATFRLYIANLLARGTVQAASMQPYLSAINNYYEDMGFPRPAKGRGVSRAVKRMASLQVRAYVRDALWAQASRADASGQGSYLGLPWELGKLLSAQAIEWVKMVLGKLGCAPPEGGDFSGHSTRKQGGLYLCQGGGHRS</sequence>
<evidence type="ECO:0000313" key="3">
    <source>
        <dbReference type="EMBL" id="KAK3279157.1"/>
    </source>
</evidence>
<organism evidence="3 4">
    <name type="scientific">Cymbomonas tetramitiformis</name>
    <dbReference type="NCBI Taxonomy" id="36881"/>
    <lineage>
        <taxon>Eukaryota</taxon>
        <taxon>Viridiplantae</taxon>
        <taxon>Chlorophyta</taxon>
        <taxon>Pyramimonadophyceae</taxon>
        <taxon>Pyramimonadales</taxon>
        <taxon>Pyramimonadaceae</taxon>
        <taxon>Cymbomonas</taxon>
    </lineage>
</organism>
<evidence type="ECO:0000313" key="4">
    <source>
        <dbReference type="Proteomes" id="UP001190700"/>
    </source>
</evidence>
<feature type="domain" description="Integrase SAM-like N-terminal" evidence="2">
    <location>
        <begin position="8"/>
        <end position="69"/>
    </location>
</feature>
<evidence type="ECO:0000259" key="2">
    <source>
        <dbReference type="Pfam" id="PF02899"/>
    </source>
</evidence>
<evidence type="ECO:0000256" key="1">
    <source>
        <dbReference type="ARBA" id="ARBA00023125"/>
    </source>
</evidence>
<dbReference type="Gene3D" id="1.10.150.130">
    <property type="match status" value="1"/>
</dbReference>